<dbReference type="Pfam" id="PF17932">
    <property type="entry name" value="TetR_C_24"/>
    <property type="match status" value="1"/>
</dbReference>
<reference evidence="8" key="1">
    <citation type="journal article" date="2019" name="Int. J. Syst. Evol. Microbiol.">
        <title>The Global Catalogue of Microorganisms (GCM) 10K type strain sequencing project: providing services to taxonomists for standard genome sequencing and annotation.</title>
        <authorList>
            <consortium name="The Broad Institute Genomics Platform"/>
            <consortium name="The Broad Institute Genome Sequencing Center for Infectious Disease"/>
            <person name="Wu L."/>
            <person name="Ma J."/>
        </authorList>
    </citation>
    <scope>NUCLEOTIDE SEQUENCE [LARGE SCALE GENOMIC DNA]</scope>
    <source>
        <strain evidence="8">CGMCC 1.16275</strain>
    </source>
</reference>
<evidence type="ECO:0000259" key="6">
    <source>
        <dbReference type="PROSITE" id="PS50977"/>
    </source>
</evidence>
<dbReference type="PANTHER" id="PTHR30055">
    <property type="entry name" value="HTH-TYPE TRANSCRIPTIONAL REGULATOR RUTR"/>
    <property type="match status" value="1"/>
</dbReference>
<protein>
    <submittedName>
        <fullName evidence="7">TetR/AcrR family transcriptional regulator</fullName>
    </submittedName>
</protein>
<dbReference type="InterPro" id="IPR050109">
    <property type="entry name" value="HTH-type_TetR-like_transc_reg"/>
</dbReference>
<feature type="DNA-binding region" description="H-T-H motif" evidence="5">
    <location>
        <begin position="33"/>
        <end position="52"/>
    </location>
</feature>
<dbReference type="Gene3D" id="1.10.10.60">
    <property type="entry name" value="Homeodomain-like"/>
    <property type="match status" value="1"/>
</dbReference>
<keyword evidence="2" id="KW-0805">Transcription regulation</keyword>
<dbReference type="Pfam" id="PF00440">
    <property type="entry name" value="TetR_N"/>
    <property type="match status" value="1"/>
</dbReference>
<comment type="caution">
    <text evidence="7">The sequence shown here is derived from an EMBL/GenBank/DDBJ whole genome shotgun (WGS) entry which is preliminary data.</text>
</comment>
<keyword evidence="1" id="KW-0678">Repressor</keyword>
<evidence type="ECO:0000256" key="2">
    <source>
        <dbReference type="ARBA" id="ARBA00023015"/>
    </source>
</evidence>
<dbReference type="RefSeq" id="WP_380890737.1">
    <property type="nucleotide sequence ID" value="NZ_JBHUDY010000002.1"/>
</dbReference>
<dbReference type="PROSITE" id="PS50977">
    <property type="entry name" value="HTH_TETR_2"/>
    <property type="match status" value="1"/>
</dbReference>
<evidence type="ECO:0000256" key="1">
    <source>
        <dbReference type="ARBA" id="ARBA00022491"/>
    </source>
</evidence>
<evidence type="ECO:0000313" key="7">
    <source>
        <dbReference type="EMBL" id="MFD1613044.1"/>
    </source>
</evidence>
<dbReference type="Proteomes" id="UP001597115">
    <property type="component" value="Unassembled WGS sequence"/>
</dbReference>
<gene>
    <name evidence="7" type="ORF">ACFSCW_14660</name>
</gene>
<dbReference type="EMBL" id="JBHUDY010000002">
    <property type="protein sequence ID" value="MFD1613044.1"/>
    <property type="molecule type" value="Genomic_DNA"/>
</dbReference>
<dbReference type="PRINTS" id="PR00455">
    <property type="entry name" value="HTHTETR"/>
</dbReference>
<evidence type="ECO:0000256" key="5">
    <source>
        <dbReference type="PROSITE-ProRule" id="PRU00335"/>
    </source>
</evidence>
<dbReference type="Gene3D" id="1.10.357.10">
    <property type="entry name" value="Tetracycline Repressor, domain 2"/>
    <property type="match status" value="1"/>
</dbReference>
<dbReference type="InterPro" id="IPR009057">
    <property type="entry name" value="Homeodomain-like_sf"/>
</dbReference>
<feature type="domain" description="HTH tetR-type" evidence="6">
    <location>
        <begin position="10"/>
        <end position="70"/>
    </location>
</feature>
<dbReference type="InterPro" id="IPR041490">
    <property type="entry name" value="KstR2_TetR_C"/>
</dbReference>
<evidence type="ECO:0000256" key="3">
    <source>
        <dbReference type="ARBA" id="ARBA00023125"/>
    </source>
</evidence>
<dbReference type="InterPro" id="IPR036271">
    <property type="entry name" value="Tet_transcr_reg_TetR-rel_C_sf"/>
</dbReference>
<keyword evidence="8" id="KW-1185">Reference proteome</keyword>
<accession>A0ABW4I507</accession>
<proteinExistence type="predicted"/>
<name>A0ABW4I507_9SPHN</name>
<dbReference type="PANTHER" id="PTHR30055:SF175">
    <property type="entry name" value="HTH-TYPE TRANSCRIPTIONAL REPRESSOR KSTR2"/>
    <property type="match status" value="1"/>
</dbReference>
<sequence>MARTQAADYEQRREAIVEEAAQLFAARGFMGASVADLAEACKTSKSLIYHYYPSKEDILYAVMASHIDQLVQDVSEVSAEGGDAKAQLRAIVHRFMQHYVGAASRQKVLLNELDSLPADKRAEIVTRQRAIIDTVTRLLCEISPDLASDPARARVQTMLLFGMINWTHTWYDPAGPVGPDTIADMALSLILC</sequence>
<evidence type="ECO:0000313" key="8">
    <source>
        <dbReference type="Proteomes" id="UP001597115"/>
    </source>
</evidence>
<keyword evidence="3 5" id="KW-0238">DNA-binding</keyword>
<evidence type="ECO:0000256" key="4">
    <source>
        <dbReference type="ARBA" id="ARBA00023163"/>
    </source>
</evidence>
<keyword evidence="4" id="KW-0804">Transcription</keyword>
<dbReference type="SUPFAM" id="SSF48498">
    <property type="entry name" value="Tetracyclin repressor-like, C-terminal domain"/>
    <property type="match status" value="1"/>
</dbReference>
<dbReference type="InterPro" id="IPR001647">
    <property type="entry name" value="HTH_TetR"/>
</dbReference>
<organism evidence="7 8">
    <name type="scientific">Sphingomonas tabacisoli</name>
    <dbReference type="NCBI Taxonomy" id="2249466"/>
    <lineage>
        <taxon>Bacteria</taxon>
        <taxon>Pseudomonadati</taxon>
        <taxon>Pseudomonadota</taxon>
        <taxon>Alphaproteobacteria</taxon>
        <taxon>Sphingomonadales</taxon>
        <taxon>Sphingomonadaceae</taxon>
        <taxon>Sphingomonas</taxon>
    </lineage>
</organism>
<dbReference type="SUPFAM" id="SSF46689">
    <property type="entry name" value="Homeodomain-like"/>
    <property type="match status" value="1"/>
</dbReference>